<comment type="similarity">
    <text evidence="1">Belongs to the ADP-ribosylglycohydrolase family.</text>
</comment>
<dbReference type="PANTHER" id="PTHR16222">
    <property type="entry name" value="ADP-RIBOSYLGLYCOHYDROLASE"/>
    <property type="match status" value="1"/>
</dbReference>
<feature type="repeat" description="TPR" evidence="3">
    <location>
        <begin position="422"/>
        <end position="455"/>
    </location>
</feature>
<dbReference type="Pfam" id="PF03747">
    <property type="entry name" value="ADP_ribosyl_GH"/>
    <property type="match status" value="1"/>
</dbReference>
<evidence type="ECO:0000256" key="3">
    <source>
        <dbReference type="PROSITE-ProRule" id="PRU00339"/>
    </source>
</evidence>
<proteinExistence type="inferred from homology"/>
<comment type="caution">
    <text evidence="4">The sequence shown here is derived from an EMBL/GenBank/DDBJ whole genome shotgun (WGS) entry which is preliminary data.</text>
</comment>
<dbReference type="SUPFAM" id="SSF101478">
    <property type="entry name" value="ADP-ribosylglycohydrolase"/>
    <property type="match status" value="1"/>
</dbReference>
<dbReference type="SMART" id="SM00028">
    <property type="entry name" value="TPR"/>
    <property type="match status" value="3"/>
</dbReference>
<dbReference type="Proteomes" id="UP001314796">
    <property type="component" value="Unassembled WGS sequence"/>
</dbReference>
<dbReference type="InterPro" id="IPR050792">
    <property type="entry name" value="ADP-ribosylglycohydrolase"/>
</dbReference>
<sequence>MYMISLENLYNFLIENAGMPNFMRYNEIINLVPLPQIEYRNKLRGAMVSIAIGDAFGSYLEVGQQREIEYINDFLKGEKRSVSLSITDDTELSILLAESLIINQGFQPEDLANRFIRYTITGMGNTMKEFIINYHDRRIEWYKSGVESAGNCAAIRCAPIALINYGDFPTLKLMAGMQAAVTHMDQMAIASSILHATAIAYLTNLPAFSIKGKKDLFALIDLCVKSIKGIETMVYRNRKSNEITNLYSRVMRDLKVALEQDVKPQELQESWGSGAYVLESLPLALYIFMRNPNDYEKILKECLLVKDAEATSSLTLTLAGAYLGYNHIPKGYINKIYNVEELLTLADRLFELSLKNKANNPYRRMRDTINEERNQDEIHQLLWTGIKYNKDEDYENAVKYFEELVQKSPEIKKNEKIKLHIIEAYEGLGSKCLQQEEYEEALKSFKKALFYDLNHPNILCDLAVTYLNLDDLEKAEKYARRAVEIAPEYQIGREVLEAIRSLKKNH</sequence>
<dbReference type="SUPFAM" id="SSF48452">
    <property type="entry name" value="TPR-like"/>
    <property type="match status" value="1"/>
</dbReference>
<dbReference type="Gene3D" id="1.10.4080.10">
    <property type="entry name" value="ADP-ribosylation/Crystallin J1"/>
    <property type="match status" value="1"/>
</dbReference>
<dbReference type="Pfam" id="PF14559">
    <property type="entry name" value="TPR_19"/>
    <property type="match status" value="1"/>
</dbReference>
<dbReference type="Gene3D" id="1.25.40.10">
    <property type="entry name" value="Tetratricopeptide repeat domain"/>
    <property type="match status" value="1"/>
</dbReference>
<evidence type="ECO:0000313" key="5">
    <source>
        <dbReference type="Proteomes" id="UP001314796"/>
    </source>
</evidence>
<feature type="repeat" description="TPR" evidence="3">
    <location>
        <begin position="456"/>
        <end position="489"/>
    </location>
</feature>
<evidence type="ECO:0000256" key="1">
    <source>
        <dbReference type="ARBA" id="ARBA00010702"/>
    </source>
</evidence>
<evidence type="ECO:0000256" key="2">
    <source>
        <dbReference type="ARBA" id="ARBA00022801"/>
    </source>
</evidence>
<dbReference type="PANTHER" id="PTHR16222:SF24">
    <property type="entry name" value="ADP-RIBOSYLHYDROLASE ARH3"/>
    <property type="match status" value="1"/>
</dbReference>
<dbReference type="EMBL" id="JAFBEE010000010">
    <property type="protein sequence ID" value="MBM7615213.1"/>
    <property type="molecule type" value="Genomic_DNA"/>
</dbReference>
<keyword evidence="2" id="KW-0378">Hydrolase</keyword>
<gene>
    <name evidence="4" type="ORF">JOC73_001775</name>
</gene>
<protein>
    <submittedName>
        <fullName evidence="4">ADP-ribosylglycohydrolase</fullName>
    </submittedName>
</protein>
<dbReference type="PROSITE" id="PS50005">
    <property type="entry name" value="TPR"/>
    <property type="match status" value="3"/>
</dbReference>
<reference evidence="4 5" key="1">
    <citation type="submission" date="2021-01" db="EMBL/GenBank/DDBJ databases">
        <title>Genomic Encyclopedia of Type Strains, Phase IV (KMG-IV): sequencing the most valuable type-strain genomes for metagenomic binning, comparative biology and taxonomic classification.</title>
        <authorList>
            <person name="Goeker M."/>
        </authorList>
    </citation>
    <scope>NUCLEOTIDE SEQUENCE [LARGE SCALE GENOMIC DNA]</scope>
    <source>
        <strain evidence="4 5">DSM 25890</strain>
    </source>
</reference>
<dbReference type="InterPro" id="IPR019734">
    <property type="entry name" value="TPR_rpt"/>
</dbReference>
<evidence type="ECO:0000313" key="4">
    <source>
        <dbReference type="EMBL" id="MBM7615213.1"/>
    </source>
</evidence>
<feature type="repeat" description="TPR" evidence="3">
    <location>
        <begin position="378"/>
        <end position="411"/>
    </location>
</feature>
<accession>A0ABS2NQI8</accession>
<name>A0ABS2NQI8_9FIRM</name>
<keyword evidence="3" id="KW-0802">TPR repeat</keyword>
<dbReference type="InterPro" id="IPR036705">
    <property type="entry name" value="Ribosyl_crysJ1_sf"/>
</dbReference>
<keyword evidence="5" id="KW-1185">Reference proteome</keyword>
<dbReference type="InterPro" id="IPR005502">
    <property type="entry name" value="Ribosyl_crysJ1"/>
</dbReference>
<dbReference type="InterPro" id="IPR011990">
    <property type="entry name" value="TPR-like_helical_dom_sf"/>
</dbReference>
<organism evidence="4 5">
    <name type="scientific">Alkaliphilus hydrothermalis</name>
    <dbReference type="NCBI Taxonomy" id="1482730"/>
    <lineage>
        <taxon>Bacteria</taxon>
        <taxon>Bacillati</taxon>
        <taxon>Bacillota</taxon>
        <taxon>Clostridia</taxon>
        <taxon>Peptostreptococcales</taxon>
        <taxon>Natronincolaceae</taxon>
        <taxon>Alkaliphilus</taxon>
    </lineage>
</organism>